<feature type="region of interest" description="Disordered" evidence="10">
    <location>
        <begin position="1207"/>
        <end position="1288"/>
    </location>
</feature>
<keyword evidence="4" id="KW-0808">Transferase</keyword>
<feature type="domain" description="TFIIB-type" evidence="12">
    <location>
        <begin position="516"/>
        <end position="548"/>
    </location>
</feature>
<keyword evidence="13" id="KW-0648">Protein biosynthesis</keyword>
<dbReference type="Pfam" id="PF00382">
    <property type="entry name" value="TFIIB"/>
    <property type="match status" value="2"/>
</dbReference>
<dbReference type="InterPro" id="IPR013137">
    <property type="entry name" value="Znf_TFIIB"/>
</dbReference>
<dbReference type="Pfam" id="PF22600">
    <property type="entry name" value="MTPAP-like_central"/>
    <property type="match status" value="1"/>
</dbReference>
<dbReference type="Pfam" id="PF00485">
    <property type="entry name" value="PRK"/>
    <property type="match status" value="1"/>
</dbReference>
<feature type="compositionally biased region" description="Polar residues" evidence="10">
    <location>
        <begin position="1207"/>
        <end position="1222"/>
    </location>
</feature>
<evidence type="ECO:0000313" key="13">
    <source>
        <dbReference type="EMBL" id="KAF4670880.1"/>
    </source>
</evidence>
<reference evidence="13 14" key="1">
    <citation type="submission" date="2020-04" db="EMBL/GenBank/DDBJ databases">
        <title>Perkinsus olseni comparative genomics.</title>
        <authorList>
            <person name="Bogema D.R."/>
        </authorList>
    </citation>
    <scope>NUCLEOTIDE SEQUENCE [LARGE SCALE GENOMIC DNA]</scope>
    <source>
        <strain evidence="13">ATCC PRA-179</strain>
    </source>
</reference>
<dbReference type="NCBIfam" id="NF004018">
    <property type="entry name" value="PRK05480.1"/>
    <property type="match status" value="1"/>
</dbReference>
<keyword evidence="7" id="KW-0805">Transcription regulation</keyword>
<dbReference type="Gene3D" id="3.30.460.10">
    <property type="entry name" value="Beta Polymerase, domain 2"/>
    <property type="match status" value="1"/>
</dbReference>
<evidence type="ECO:0000256" key="7">
    <source>
        <dbReference type="ARBA" id="ARBA00023015"/>
    </source>
</evidence>
<dbReference type="OrthoDB" id="25790at2759"/>
<evidence type="ECO:0000256" key="1">
    <source>
        <dbReference type="ARBA" id="ARBA00004690"/>
    </source>
</evidence>
<organism evidence="13 14">
    <name type="scientific">Perkinsus olseni</name>
    <name type="common">Perkinsus atlanticus</name>
    <dbReference type="NCBI Taxonomy" id="32597"/>
    <lineage>
        <taxon>Eukaryota</taxon>
        <taxon>Sar</taxon>
        <taxon>Alveolata</taxon>
        <taxon>Perkinsozoa</taxon>
        <taxon>Perkinsea</taxon>
        <taxon>Perkinsida</taxon>
        <taxon>Perkinsidae</taxon>
        <taxon>Perkinsus</taxon>
    </lineage>
</organism>
<dbReference type="Gene3D" id="3.40.50.300">
    <property type="entry name" value="P-loop containing nucleotide triphosphate hydrolases"/>
    <property type="match status" value="1"/>
</dbReference>
<dbReference type="PRINTS" id="PR00685">
    <property type="entry name" value="TIFACTORIIB"/>
</dbReference>
<keyword evidence="5" id="KW-0547">Nucleotide-binding</keyword>
<dbReference type="SUPFAM" id="SSF81301">
    <property type="entry name" value="Nucleotidyltransferase"/>
    <property type="match status" value="1"/>
</dbReference>
<dbReference type="EC" id="2.7.1.48" evidence="3"/>
<feature type="signal peptide" evidence="11">
    <location>
        <begin position="1"/>
        <end position="21"/>
    </location>
</feature>
<comment type="caution">
    <text evidence="13">The sequence shown here is derived from an EMBL/GenBank/DDBJ whole genome shotgun (WGS) entry which is preliminary data.</text>
</comment>
<dbReference type="Gene3D" id="1.10.472.170">
    <property type="match status" value="1"/>
</dbReference>
<evidence type="ECO:0000256" key="10">
    <source>
        <dbReference type="SAM" id="MobiDB-lite"/>
    </source>
</evidence>
<evidence type="ECO:0000256" key="2">
    <source>
        <dbReference type="ARBA" id="ARBA00004784"/>
    </source>
</evidence>
<comment type="pathway">
    <text evidence="2">Pyrimidine metabolism; CTP biosynthesis via salvage pathway; CTP from cytidine: step 1/3.</text>
</comment>
<dbReference type="InterPro" id="IPR013150">
    <property type="entry name" value="TFIIB_cyclin"/>
</dbReference>
<feature type="region of interest" description="Disordered" evidence="10">
    <location>
        <begin position="837"/>
        <end position="878"/>
    </location>
</feature>
<keyword evidence="11" id="KW-0732">Signal</keyword>
<dbReference type="CDD" id="cd02023">
    <property type="entry name" value="UMPK"/>
    <property type="match status" value="1"/>
</dbReference>
<dbReference type="InterPro" id="IPR035426">
    <property type="entry name" value="Gemin2/Brr1"/>
</dbReference>
<keyword evidence="9" id="KW-0863">Zinc-finger</keyword>
<dbReference type="SUPFAM" id="SSF47954">
    <property type="entry name" value="Cyclin-like"/>
    <property type="match status" value="2"/>
</dbReference>
<dbReference type="Proteomes" id="UP000570595">
    <property type="component" value="Unassembled WGS sequence"/>
</dbReference>
<dbReference type="InterPro" id="IPR000812">
    <property type="entry name" value="TFIIB"/>
</dbReference>
<dbReference type="PANTHER" id="PTHR10285">
    <property type="entry name" value="URIDINE KINASE"/>
    <property type="match status" value="1"/>
</dbReference>
<feature type="compositionally biased region" description="Polar residues" evidence="10">
    <location>
        <begin position="896"/>
        <end position="907"/>
    </location>
</feature>
<feature type="compositionally biased region" description="Basic residues" evidence="10">
    <location>
        <begin position="451"/>
        <end position="464"/>
    </location>
</feature>
<dbReference type="GO" id="GO:0005524">
    <property type="term" value="F:ATP binding"/>
    <property type="evidence" value="ECO:0007669"/>
    <property type="project" value="InterPro"/>
</dbReference>
<dbReference type="GO" id="GO:0017025">
    <property type="term" value="F:TBP-class protein binding"/>
    <property type="evidence" value="ECO:0007669"/>
    <property type="project" value="InterPro"/>
</dbReference>
<evidence type="ECO:0000256" key="11">
    <source>
        <dbReference type="SAM" id="SignalP"/>
    </source>
</evidence>
<keyword evidence="9" id="KW-0862">Zinc</keyword>
<dbReference type="InterPro" id="IPR043519">
    <property type="entry name" value="NT_sf"/>
</dbReference>
<dbReference type="Pfam" id="PF04938">
    <property type="entry name" value="SIP1"/>
    <property type="match status" value="1"/>
</dbReference>
<accession>A0A7J6MI40</accession>
<sequence>MFHTAPAVTAAPSALLRLSVALLNHATSTTTTTTTTTAAGIGVAGGALSEAAESLCRSTPEAEQRRRVTGEVVGIDNSLMPPVEQYMHKKRLMGAVRPLLEARLGGSLVTFGSCENGFWVNGSDIDACMVLKNARTKQICVSKLQAIKSALNRLMMAAPADTAKDVARVMLIRGARVPVAKVFDSDGKNVLDISINNTVAIENSQLVAVWTDLDHRVRTLGRVIKYWAKRRQINNRSQGTFSTYTLILQLVYLLQTRQNPILPLYKDMELFATAEDESSSEGESKLESGEADSDGDSSGGKSIEEANSEGWDGMDGTLRPLPFMTSREEIFDKCPELRNNSESVGELLMEFFELYGSERMAGGAEILCYDGSISYFEDEEGGSTEGEEPQPQQEPVLVMRCPISKKDVNPMSKAVWEVLHGEFVRARTMLLDGATLDEVCEPAEESPLTIRRKLKREQRKKKREAKAESDEGATVKVQEDLSAELIMEYQGVGVRERTLSSGGFCHAMVANVQARDIMECPECKGKTQIVVDYAQGSVICRNCGLILEMSCIDDSQEWRTFSDSSGPDRNRVGGTTNNMLHSGGLGTSVGFGNSRLARTHMIAVNSDNVDRTLNKGHKILRDIMDALALPDNIYTRCCQILKQMDDNGLLKGKTNYPWLLAVTYMACRQEGAGRSIKEILAAQPTVKDKEVAKNFWRLEKMLQKASVQEARTAAGGGPVSGAKVGAAGAVAGDTFMPRYCNRLGIPECEKAADHVAMQAGRYGLIGSRNPSAVAAGALLAVAYAMNVQKKPSLDSLSAVSQCSVNMIRQSYLTLRPHLNRLLPTGLASFNGTALPADTATSGETAGSGGGPGGVRRTQSTPCRVTGGPYQPRQGEKSCFEDMPVDANDYLKRVIHQRSSGPQATSVVLSEREDDDDDEGSGSISSFASFTFIETPIVHSEYRSGVRDSEEVEVWLTEFRNLRERLAASMDEQEEARKIVSAPGTSTSSPTVWSSACFAEMGPPTEDVVAEIDSAAAVVALETVAKGIAKTARVSRGSRHKGCRSAPEGRGSDLTFVQWCVWCYALMLRIQHPLTASTASDMQAILASLQRYVLCPQPSPCEDPPEDNEWAVRHGRLLASVIHGEFNQYSGAEGTEDEAKPAAAAAAVAEESLYRALAKRVGIALLIAFHCDLILRLGYTQYTLHLLAVKTAAEVLRNSALFSAKQTPLDSTAMSSTPTSSLGSKKPGSKITFDDEGERQQQQQAPPSVTLPDSCFSPPASGEVAPPSSSNRLLSPSLRRRPSSGSIVHDLMSPQVSSQWSSAALGLQPTLLPESACNAAAAREGGTTSIGETYSGEDSPTLRISDTSSGGDRITLPDSIPPPPSRPASFMLRPFVIGVCGGTASGKTTVCNQLEALLADEDVGFLPSDAFYKNLTEEEKKKAYAGDFDFDSPDAIDFEELKDCVRDLRSWHDVHIPLYDFTKHARKEETTTLKAHQVIIVEGILIFNDPELRDLMDLKIFVECDADIRLARRVIRDIAERGRELENVLGQYQRFVKPSYEKYVEPGKRFADVIIPNIGESINYVAIDIISQHIRLQLAAHEPILIIVIIATIVPLPTPDLHPLDIRPMVHKTHHTLRMVLGCKVY</sequence>
<keyword evidence="13" id="KW-0396">Initiation factor</keyword>
<feature type="region of interest" description="Disordered" evidence="10">
    <location>
        <begin position="1322"/>
        <end position="1366"/>
    </location>
</feature>
<evidence type="ECO:0000256" key="9">
    <source>
        <dbReference type="PROSITE-ProRule" id="PRU00469"/>
    </source>
</evidence>
<evidence type="ECO:0000256" key="6">
    <source>
        <dbReference type="ARBA" id="ARBA00022777"/>
    </source>
</evidence>
<dbReference type="FunFam" id="3.40.50.300:FF:000339">
    <property type="entry name" value="Uridine kinase"/>
    <property type="match status" value="1"/>
</dbReference>
<dbReference type="GO" id="GO:0044206">
    <property type="term" value="P:UMP salvage"/>
    <property type="evidence" value="ECO:0007669"/>
    <property type="project" value="UniProtKB-UniPathway"/>
</dbReference>
<dbReference type="Gene3D" id="1.20.58.1070">
    <property type="match status" value="1"/>
</dbReference>
<evidence type="ECO:0000256" key="4">
    <source>
        <dbReference type="ARBA" id="ARBA00022679"/>
    </source>
</evidence>
<feature type="region of interest" description="Disordered" evidence="10">
    <location>
        <begin position="276"/>
        <end position="318"/>
    </location>
</feature>
<feature type="compositionally biased region" description="Low complexity" evidence="10">
    <location>
        <begin position="1265"/>
        <end position="1276"/>
    </location>
</feature>
<dbReference type="UniPathway" id="UPA00574">
    <property type="reaction ID" value="UER00637"/>
</dbReference>
<evidence type="ECO:0000256" key="3">
    <source>
        <dbReference type="ARBA" id="ARBA00012137"/>
    </source>
</evidence>
<name>A0A7J6MI40_PEROL</name>
<dbReference type="SUPFAM" id="SSF57783">
    <property type="entry name" value="Zinc beta-ribbon"/>
    <property type="match status" value="1"/>
</dbReference>
<dbReference type="Pfam" id="PF08271">
    <property type="entry name" value="Zn_Ribbon_TF"/>
    <property type="match status" value="1"/>
</dbReference>
<dbReference type="Gene3D" id="1.10.1410.10">
    <property type="match status" value="1"/>
</dbReference>
<feature type="region of interest" description="Disordered" evidence="10">
    <location>
        <begin position="451"/>
        <end position="474"/>
    </location>
</feature>
<dbReference type="SUPFAM" id="SSF81631">
    <property type="entry name" value="PAP/OAS1 substrate-binding domain"/>
    <property type="match status" value="1"/>
</dbReference>
<dbReference type="Gene3D" id="1.10.472.10">
    <property type="entry name" value="Cyclin-like"/>
    <property type="match status" value="1"/>
</dbReference>
<dbReference type="GO" id="GO:0008270">
    <property type="term" value="F:zinc ion binding"/>
    <property type="evidence" value="ECO:0007669"/>
    <property type="project" value="UniProtKB-KW"/>
</dbReference>
<feature type="region of interest" description="Disordered" evidence="10">
    <location>
        <begin position="895"/>
        <end position="923"/>
    </location>
</feature>
<comment type="pathway">
    <text evidence="1">Pyrimidine metabolism; UMP biosynthesis via salvage pathway; UMP from uridine: step 1/1.</text>
</comment>
<dbReference type="EMBL" id="JABAHT010000005">
    <property type="protein sequence ID" value="KAF4670880.1"/>
    <property type="molecule type" value="Genomic_DNA"/>
</dbReference>
<evidence type="ECO:0000256" key="8">
    <source>
        <dbReference type="ARBA" id="ARBA00023163"/>
    </source>
</evidence>
<dbReference type="InterPro" id="IPR000764">
    <property type="entry name" value="Uridine_kinase-like"/>
</dbReference>
<feature type="chain" id="PRO_5029810662" description="uridine/cytidine kinase" evidence="11">
    <location>
        <begin position="22"/>
        <end position="1625"/>
    </location>
</feature>
<feature type="compositionally biased region" description="Polar residues" evidence="10">
    <location>
        <begin position="1325"/>
        <end position="1349"/>
    </location>
</feature>
<keyword evidence="6" id="KW-0418">Kinase</keyword>
<protein>
    <recommendedName>
        <fullName evidence="3">uridine/cytidine kinase</fullName>
        <ecNumber evidence="3">2.7.1.48</ecNumber>
    </recommendedName>
</protein>
<proteinExistence type="predicted"/>
<dbReference type="GO" id="GO:0004849">
    <property type="term" value="F:uridine kinase activity"/>
    <property type="evidence" value="ECO:0007669"/>
    <property type="project" value="UniProtKB-EC"/>
</dbReference>
<dbReference type="GO" id="GO:0070897">
    <property type="term" value="P:transcription preinitiation complex assembly"/>
    <property type="evidence" value="ECO:0007669"/>
    <property type="project" value="InterPro"/>
</dbReference>
<dbReference type="PROSITE" id="PS51134">
    <property type="entry name" value="ZF_TFIIB"/>
    <property type="match status" value="1"/>
</dbReference>
<dbReference type="InterPro" id="IPR027417">
    <property type="entry name" value="P-loop_NTPase"/>
</dbReference>
<dbReference type="GO" id="GO:0003743">
    <property type="term" value="F:translation initiation factor activity"/>
    <property type="evidence" value="ECO:0007669"/>
    <property type="project" value="UniProtKB-KW"/>
</dbReference>
<dbReference type="GO" id="GO:0000387">
    <property type="term" value="P:spliceosomal snRNP assembly"/>
    <property type="evidence" value="ECO:0007669"/>
    <property type="project" value="InterPro"/>
</dbReference>
<keyword evidence="9" id="KW-0479">Metal-binding</keyword>
<keyword evidence="8" id="KW-0804">Transcription</keyword>
<dbReference type="InterPro" id="IPR006083">
    <property type="entry name" value="PRK/URK"/>
</dbReference>
<dbReference type="InterPro" id="IPR054708">
    <property type="entry name" value="MTPAP-like_central"/>
</dbReference>
<evidence type="ECO:0000313" key="14">
    <source>
        <dbReference type="Proteomes" id="UP000570595"/>
    </source>
</evidence>
<evidence type="ECO:0000256" key="5">
    <source>
        <dbReference type="ARBA" id="ARBA00022741"/>
    </source>
</evidence>
<dbReference type="SUPFAM" id="SSF52540">
    <property type="entry name" value="P-loop containing nucleoside triphosphate hydrolases"/>
    <property type="match status" value="1"/>
</dbReference>
<gene>
    <name evidence="13" type="primary">GTF2B</name>
    <name evidence="13" type="ORF">FOZ61_007891</name>
</gene>
<dbReference type="InterPro" id="IPR036915">
    <property type="entry name" value="Cyclin-like_sf"/>
</dbReference>
<evidence type="ECO:0000259" key="12">
    <source>
        <dbReference type="PROSITE" id="PS51134"/>
    </source>
</evidence>
<dbReference type="CDD" id="cd05402">
    <property type="entry name" value="NT_PAP_TUTase"/>
    <property type="match status" value="1"/>
</dbReference>